<dbReference type="Proteomes" id="UP000243975">
    <property type="component" value="Unassembled WGS sequence"/>
</dbReference>
<dbReference type="Gramene" id="KVI03064">
    <property type="protein sequence ID" value="KVI03064"/>
    <property type="gene ID" value="Ccrd_018642"/>
</dbReference>
<gene>
    <name evidence="1" type="ORF">Ccrd_018642</name>
</gene>
<accession>A0A103Y5U9</accession>
<name>A0A103Y5U9_CYNCS</name>
<comment type="caution">
    <text evidence="1">The sequence shown here is derived from an EMBL/GenBank/DDBJ whole genome shotgun (WGS) entry which is preliminary data.</text>
</comment>
<protein>
    <submittedName>
        <fullName evidence="1">Uncharacterized protein</fullName>
    </submittedName>
</protein>
<evidence type="ECO:0000313" key="2">
    <source>
        <dbReference type="Proteomes" id="UP000243975"/>
    </source>
</evidence>
<reference evidence="1 2" key="1">
    <citation type="journal article" date="2016" name="Sci. Rep.">
        <title>The genome sequence of the outbreeding globe artichoke constructed de novo incorporating a phase-aware low-pass sequencing strategy of F1 progeny.</title>
        <authorList>
            <person name="Scaglione D."/>
            <person name="Reyes-Chin-Wo S."/>
            <person name="Acquadro A."/>
            <person name="Froenicke L."/>
            <person name="Portis E."/>
            <person name="Beitel C."/>
            <person name="Tirone M."/>
            <person name="Mauro R."/>
            <person name="Lo Monaco A."/>
            <person name="Mauromicale G."/>
            <person name="Faccioli P."/>
            <person name="Cattivelli L."/>
            <person name="Rieseberg L."/>
            <person name="Michelmore R."/>
            <person name="Lanteri S."/>
        </authorList>
    </citation>
    <scope>NUCLEOTIDE SEQUENCE [LARGE SCALE GENOMIC DNA]</scope>
    <source>
        <strain evidence="1">2C</strain>
    </source>
</reference>
<organism evidence="1 2">
    <name type="scientific">Cynara cardunculus var. scolymus</name>
    <name type="common">Globe artichoke</name>
    <name type="synonym">Cynara scolymus</name>
    <dbReference type="NCBI Taxonomy" id="59895"/>
    <lineage>
        <taxon>Eukaryota</taxon>
        <taxon>Viridiplantae</taxon>
        <taxon>Streptophyta</taxon>
        <taxon>Embryophyta</taxon>
        <taxon>Tracheophyta</taxon>
        <taxon>Spermatophyta</taxon>
        <taxon>Magnoliopsida</taxon>
        <taxon>eudicotyledons</taxon>
        <taxon>Gunneridae</taxon>
        <taxon>Pentapetalae</taxon>
        <taxon>asterids</taxon>
        <taxon>campanulids</taxon>
        <taxon>Asterales</taxon>
        <taxon>Asteraceae</taxon>
        <taxon>Carduoideae</taxon>
        <taxon>Cardueae</taxon>
        <taxon>Carduinae</taxon>
        <taxon>Cynara</taxon>
    </lineage>
</organism>
<evidence type="ECO:0000313" key="1">
    <source>
        <dbReference type="EMBL" id="KVI03064.1"/>
    </source>
</evidence>
<dbReference type="EMBL" id="LEKV01002573">
    <property type="protein sequence ID" value="KVI03064.1"/>
    <property type="molecule type" value="Genomic_DNA"/>
</dbReference>
<sequence>MYYFFFIELHMNVHFLDRK</sequence>
<dbReference type="AlphaFoldDB" id="A0A103Y5U9"/>
<proteinExistence type="predicted"/>
<keyword evidence="2" id="KW-1185">Reference proteome</keyword>